<dbReference type="Proteomes" id="UP000268446">
    <property type="component" value="Unassembled WGS sequence"/>
</dbReference>
<name>A0A497EV57_9CREN</name>
<comment type="caution">
    <text evidence="1">The sequence shown here is derived from an EMBL/GenBank/DDBJ whole genome shotgun (WGS) entry which is preliminary data.</text>
</comment>
<proteinExistence type="predicted"/>
<dbReference type="SUPFAM" id="SSF50475">
    <property type="entry name" value="FMN-binding split barrel"/>
    <property type="match status" value="1"/>
</dbReference>
<organism evidence="1 2">
    <name type="scientific">Thermoproteota archaeon</name>
    <dbReference type="NCBI Taxonomy" id="2056631"/>
    <lineage>
        <taxon>Archaea</taxon>
        <taxon>Thermoproteota</taxon>
    </lineage>
</organism>
<dbReference type="AlphaFoldDB" id="A0A497EV57"/>
<evidence type="ECO:0000313" key="1">
    <source>
        <dbReference type="EMBL" id="RLE51274.1"/>
    </source>
</evidence>
<gene>
    <name evidence="1" type="ORF">DRJ20_02380</name>
</gene>
<dbReference type="EMBL" id="QMQZ01000066">
    <property type="protein sequence ID" value="RLE51274.1"/>
    <property type="molecule type" value="Genomic_DNA"/>
</dbReference>
<reference evidence="1 2" key="1">
    <citation type="submission" date="2018-06" db="EMBL/GenBank/DDBJ databases">
        <title>Extensive metabolic versatility and redundancy in microbially diverse, dynamic hydrothermal sediments.</title>
        <authorList>
            <person name="Dombrowski N."/>
            <person name="Teske A."/>
            <person name="Baker B.J."/>
        </authorList>
    </citation>
    <scope>NUCLEOTIDE SEQUENCE [LARGE SCALE GENOMIC DNA]</scope>
    <source>
        <strain evidence="1">B29_G17</strain>
    </source>
</reference>
<protein>
    <submittedName>
        <fullName evidence="1">Uncharacterized protein</fullName>
    </submittedName>
</protein>
<accession>A0A497EV57</accession>
<sequence>MLEELLEGEISAGPKLFLEFTRHTPILCTAAVNNQGEIEVNGKVVGVGYVLKREYLNDAIREFKKHVSASDEVYRKVKNDPAQVRSLREKHAMKGVKLLLKYIYLEELEAEKRVDFEKLTTIEMAKRLPNSSKHTWNILQRSRKACLVFYQPPAISYELRGYITIHTNDEYHEFVNLVHDAYHYTPPEKRSDRPVYLFHVDEVYDNSATQAGFGRKIG</sequence>
<evidence type="ECO:0000313" key="2">
    <source>
        <dbReference type="Proteomes" id="UP000268446"/>
    </source>
</evidence>